<protein>
    <submittedName>
        <fullName evidence="2">DUF3307 domain-containing protein</fullName>
    </submittedName>
</protein>
<name>A0AA41X162_9ALTE</name>
<dbReference type="Proteomes" id="UP001165413">
    <property type="component" value="Unassembled WGS sequence"/>
</dbReference>
<organism evidence="2 3">
    <name type="scientific">Opacimonas viscosa</name>
    <dbReference type="NCBI Taxonomy" id="2961944"/>
    <lineage>
        <taxon>Bacteria</taxon>
        <taxon>Pseudomonadati</taxon>
        <taxon>Pseudomonadota</taxon>
        <taxon>Gammaproteobacteria</taxon>
        <taxon>Alteromonadales</taxon>
        <taxon>Alteromonadaceae</taxon>
        <taxon>Opacimonas</taxon>
    </lineage>
</organism>
<accession>A0AA41X162</accession>
<feature type="transmembrane region" description="Helical" evidence="1">
    <location>
        <begin position="233"/>
        <end position="255"/>
    </location>
</feature>
<feature type="transmembrane region" description="Helical" evidence="1">
    <location>
        <begin position="92"/>
        <end position="114"/>
    </location>
</feature>
<feature type="transmembrane region" description="Helical" evidence="1">
    <location>
        <begin position="189"/>
        <end position="213"/>
    </location>
</feature>
<keyword evidence="1" id="KW-0812">Transmembrane</keyword>
<keyword evidence="1" id="KW-0472">Membrane</keyword>
<gene>
    <name evidence="2" type="ORF">NLF92_03820</name>
</gene>
<dbReference type="InterPro" id="IPR021737">
    <property type="entry name" value="Phage_phiKZ_Orf197"/>
</dbReference>
<dbReference type="Pfam" id="PF11750">
    <property type="entry name" value="DUF3307"/>
    <property type="match status" value="1"/>
</dbReference>
<reference evidence="2" key="1">
    <citation type="submission" date="2022-07" db="EMBL/GenBank/DDBJ databases">
        <title>Characterization of the Novel Bacterium Alteromonas immobilis LMIT006 and Alteromonas gregis LMIT007.</title>
        <authorList>
            <person name="Lin X."/>
        </authorList>
    </citation>
    <scope>NUCLEOTIDE SEQUENCE</scope>
    <source>
        <strain evidence="2">LMIT007</strain>
    </source>
</reference>
<evidence type="ECO:0000256" key="1">
    <source>
        <dbReference type="SAM" id="Phobius"/>
    </source>
</evidence>
<evidence type="ECO:0000313" key="2">
    <source>
        <dbReference type="EMBL" id="MCP3428073.1"/>
    </source>
</evidence>
<feature type="transmembrane region" description="Helical" evidence="1">
    <location>
        <begin position="134"/>
        <end position="155"/>
    </location>
</feature>
<proteinExistence type="predicted"/>
<dbReference type="AlphaFoldDB" id="A0AA41X162"/>
<keyword evidence="3" id="KW-1185">Reference proteome</keyword>
<sequence>MMLFLSLLIAHHLADYYLQRHTWIMCKVQHHEKSIGLFYHILVHVGLTSCALYIALAQWTWLSTFALVFIITTHYAIDIWKTYQTFTARYYIADQLGHFVVLAITAASFIQFYPDLIVPSFSFLPFNHTEQISFLAWGLTLLFLGNPTGISYMVFFRPLTQNKDIGIAENDGEIFNNINSGAIARLTSVIIVGTGQFILATFLISLHLTWTYYQLLPFSKTDTAEQYSARKVFNYSYFLANHGLAVGLGVVLYLFT</sequence>
<evidence type="ECO:0000313" key="3">
    <source>
        <dbReference type="Proteomes" id="UP001165413"/>
    </source>
</evidence>
<keyword evidence="1" id="KW-1133">Transmembrane helix</keyword>
<comment type="caution">
    <text evidence="2">The sequence shown here is derived from an EMBL/GenBank/DDBJ whole genome shotgun (WGS) entry which is preliminary data.</text>
</comment>
<dbReference type="RefSeq" id="WP_254099075.1">
    <property type="nucleotide sequence ID" value="NZ_JANATA010000004.1"/>
</dbReference>
<dbReference type="EMBL" id="JANATA010000004">
    <property type="protein sequence ID" value="MCP3428073.1"/>
    <property type="molecule type" value="Genomic_DNA"/>
</dbReference>
<feature type="transmembrane region" description="Helical" evidence="1">
    <location>
        <begin position="38"/>
        <end position="71"/>
    </location>
</feature>